<reference evidence="2" key="1">
    <citation type="submission" date="2017-09" db="EMBL/GenBank/DDBJ databases">
        <title>Depth-based differentiation of microbial function through sediment-hosted aquifers and enrichment of novel symbionts in the deep terrestrial subsurface.</title>
        <authorList>
            <person name="Probst A.J."/>
            <person name="Ladd B."/>
            <person name="Jarett J.K."/>
            <person name="Geller-Mcgrath D.E."/>
            <person name="Sieber C.M.K."/>
            <person name="Emerson J.B."/>
            <person name="Anantharaman K."/>
            <person name="Thomas B.C."/>
            <person name="Malmstrom R."/>
            <person name="Stieglmeier M."/>
            <person name="Klingl A."/>
            <person name="Woyke T."/>
            <person name="Ryan C.M."/>
            <person name="Banfield J.F."/>
        </authorList>
    </citation>
    <scope>NUCLEOTIDE SEQUENCE [LARGE SCALE GENOMIC DNA]</scope>
</reference>
<comment type="caution">
    <text evidence="1">The sequence shown here is derived from an EMBL/GenBank/DDBJ whole genome shotgun (WGS) entry which is preliminary data.</text>
</comment>
<dbReference type="Proteomes" id="UP000228596">
    <property type="component" value="Unassembled WGS sequence"/>
</dbReference>
<sequence>MLNYISKCNNNFMQDKKFYHIPEFARIMDLSRIEVFRKVKSGEIPARKSGKSYQISRDFADQIEGVLTGKNKKILDDVIKVYKSDEIVDFGLKNRPVPVHRFTKKISTDQIDYVLEKIGNDAKYNPAILQNCLNTPFLRGQRRELYDPLEEKAAIMFYLLIKNRPFYQQNAEFSILILRCFLGLNARVLNTTSQRMQKLADWIAQSDSEFYSAVMSSCVIFFKNHFD</sequence>
<accession>A0A2M6WXG8</accession>
<evidence type="ECO:0008006" key="3">
    <source>
        <dbReference type="Google" id="ProtNLM"/>
    </source>
</evidence>
<organism evidence="1 2">
    <name type="scientific">Candidatus Berkelbacteria bacterium CG10_big_fil_rev_8_21_14_0_10_41_12</name>
    <dbReference type="NCBI Taxonomy" id="1974513"/>
    <lineage>
        <taxon>Bacteria</taxon>
        <taxon>Candidatus Berkelbacteria</taxon>
    </lineage>
</organism>
<protein>
    <recommendedName>
        <fullName evidence="3">Fido domain-containing protein</fullName>
    </recommendedName>
</protein>
<evidence type="ECO:0000313" key="2">
    <source>
        <dbReference type="Proteomes" id="UP000228596"/>
    </source>
</evidence>
<gene>
    <name evidence="1" type="ORF">COT77_01360</name>
</gene>
<dbReference type="EMBL" id="PEZV01000009">
    <property type="protein sequence ID" value="PIT97467.1"/>
    <property type="molecule type" value="Genomic_DNA"/>
</dbReference>
<dbReference type="AlphaFoldDB" id="A0A2M6WXG8"/>
<evidence type="ECO:0000313" key="1">
    <source>
        <dbReference type="EMBL" id="PIT97467.1"/>
    </source>
</evidence>
<name>A0A2M6WXG8_9BACT</name>
<proteinExistence type="predicted"/>